<evidence type="ECO:0000256" key="4">
    <source>
        <dbReference type="SAM" id="MobiDB-lite"/>
    </source>
</evidence>
<dbReference type="Gene3D" id="3.40.109.10">
    <property type="entry name" value="NADH Oxidase"/>
    <property type="match status" value="1"/>
</dbReference>
<evidence type="ECO:0000256" key="1">
    <source>
        <dbReference type="ARBA" id="ARBA00022630"/>
    </source>
</evidence>
<evidence type="ECO:0000256" key="3">
    <source>
        <dbReference type="ARBA" id="ARBA00023002"/>
    </source>
</evidence>
<dbReference type="EMBL" id="CP003774">
    <property type="protein sequence ID" value="AFQ49103.1"/>
    <property type="molecule type" value="Genomic_DNA"/>
</dbReference>
<feature type="region of interest" description="Disordered" evidence="4">
    <location>
        <begin position="230"/>
        <end position="254"/>
    </location>
</feature>
<dbReference type="InterPro" id="IPR000415">
    <property type="entry name" value="Nitroreductase-like"/>
</dbReference>
<keyword evidence="1" id="KW-0285">Flavoprotein</keyword>
<organism evidence="6 7">
    <name type="scientific">Burkholderia cepacia GG4</name>
    <dbReference type="NCBI Taxonomy" id="1009846"/>
    <lineage>
        <taxon>Bacteria</taxon>
        <taxon>Pseudomonadati</taxon>
        <taxon>Pseudomonadota</taxon>
        <taxon>Betaproteobacteria</taxon>
        <taxon>Burkholderiales</taxon>
        <taxon>Burkholderiaceae</taxon>
        <taxon>Burkholderia</taxon>
        <taxon>Burkholderia cepacia complex</taxon>
    </lineage>
</organism>
<dbReference type="InterPro" id="IPR050627">
    <property type="entry name" value="Nitroreductase/BluB"/>
</dbReference>
<dbReference type="PANTHER" id="PTHR23026">
    <property type="entry name" value="NADPH NITROREDUCTASE"/>
    <property type="match status" value="1"/>
</dbReference>
<accession>A0A9W3K1I0</accession>
<keyword evidence="2" id="KW-0288">FMN</keyword>
<reference evidence="6 7" key="1">
    <citation type="journal article" date="2012" name="J. Bacteriol.">
        <title>Complete Genome Sequence of Burkholderia sp. Strain GG4, a Betaproteobacterium That Reduces 3-Oxo-N-Acylhomoserine Lactones and Produces Different N-Acylhomoserine Lactones.</title>
        <authorList>
            <person name="Hong K.W."/>
            <person name="Koh C.L."/>
            <person name="Sam C.K."/>
            <person name="Yin W.F."/>
            <person name="Chan K.G."/>
        </authorList>
    </citation>
    <scope>NUCLEOTIDE SEQUENCE [LARGE SCALE GENOMIC DNA]</scope>
    <source>
        <strain evidence="6 7">GG4</strain>
    </source>
</reference>
<gene>
    <name evidence="6" type="ORF">GEM_2704</name>
</gene>
<dbReference type="NCBIfam" id="TIGR02476">
    <property type="entry name" value="BluB"/>
    <property type="match status" value="1"/>
</dbReference>
<dbReference type="KEGG" id="bct:GEM_2704"/>
<feature type="domain" description="Nitroreductase" evidence="5">
    <location>
        <begin position="16"/>
        <end position="179"/>
    </location>
</feature>
<dbReference type="Proteomes" id="UP000032866">
    <property type="component" value="Chromosome 1"/>
</dbReference>
<dbReference type="SUPFAM" id="SSF55469">
    <property type="entry name" value="FMN-dependent nitroreductase-like"/>
    <property type="match status" value="1"/>
</dbReference>
<dbReference type="InterPro" id="IPR012825">
    <property type="entry name" value="BluB"/>
</dbReference>
<evidence type="ECO:0000313" key="6">
    <source>
        <dbReference type="EMBL" id="AFQ49103.1"/>
    </source>
</evidence>
<dbReference type="RefSeq" id="WP_014897941.1">
    <property type="nucleotide sequence ID" value="NC_018513.1"/>
</dbReference>
<keyword evidence="3 6" id="KW-0560">Oxidoreductase</keyword>
<protein>
    <submittedName>
        <fullName evidence="6">Cob(II)yrinic acid a,c-diamide reductase</fullName>
        <ecNumber evidence="6">1.16.8.1</ecNumber>
    </submittedName>
</protein>
<evidence type="ECO:0000259" key="5">
    <source>
        <dbReference type="Pfam" id="PF00881"/>
    </source>
</evidence>
<evidence type="ECO:0000256" key="2">
    <source>
        <dbReference type="ARBA" id="ARBA00022643"/>
    </source>
</evidence>
<dbReference type="GO" id="GO:0016491">
    <property type="term" value="F:oxidoreductase activity"/>
    <property type="evidence" value="ECO:0007669"/>
    <property type="project" value="UniProtKB-KW"/>
</dbReference>
<dbReference type="Pfam" id="PF00881">
    <property type="entry name" value="Nitroreductase"/>
    <property type="match status" value="1"/>
</dbReference>
<name>A0A9W3K1I0_BURCE</name>
<proteinExistence type="predicted"/>
<evidence type="ECO:0000313" key="7">
    <source>
        <dbReference type="Proteomes" id="UP000032866"/>
    </source>
</evidence>
<dbReference type="PANTHER" id="PTHR23026:SF90">
    <property type="entry name" value="IODOTYROSINE DEIODINASE 1"/>
    <property type="match status" value="1"/>
</dbReference>
<dbReference type="EC" id="1.16.8.1" evidence="6"/>
<dbReference type="InterPro" id="IPR029479">
    <property type="entry name" value="Nitroreductase"/>
</dbReference>
<dbReference type="AlphaFoldDB" id="A0A9W3K1I0"/>
<sequence>MRFDDSAIAAVYRAIFERRDMRHFTPAPVDPATLARLLRAAHHAPSVGFMQPWRFIRITDPALRTAIHALVEAERRATADALGERQDEFMRLKVEGVRECGELLVVALTDDRERHVFGRRTLPEMDLASAACAIQNMWLAARAEGLGMGWVSLFDVDALRTLLGMPAGAKPIAVLCVGHVDAFYAKPMLEAERWAARMPIEACLFENGWDAPAAASSDCAAAATAAAAGSSPSPEAAAADDIADPAPTAAAPER</sequence>